<protein>
    <recommendedName>
        <fullName evidence="1">Domain of unknown function DB domain-containing protein</fullName>
    </recommendedName>
</protein>
<dbReference type="Proteomes" id="UP000784294">
    <property type="component" value="Unassembled WGS sequence"/>
</dbReference>
<dbReference type="EMBL" id="CAAALY010033537">
    <property type="protein sequence ID" value="VEL17644.1"/>
    <property type="molecule type" value="Genomic_DNA"/>
</dbReference>
<proteinExistence type="predicted"/>
<gene>
    <name evidence="2" type="ORF">PXEA_LOCUS11084</name>
</gene>
<accession>A0A3S5CL82</accession>
<comment type="caution">
    <text evidence="2">The sequence shown here is derived from an EMBL/GenBank/DDBJ whole genome shotgun (WGS) entry which is preliminary data.</text>
</comment>
<reference evidence="2" key="1">
    <citation type="submission" date="2018-11" db="EMBL/GenBank/DDBJ databases">
        <authorList>
            <consortium name="Pathogen Informatics"/>
        </authorList>
    </citation>
    <scope>NUCLEOTIDE SEQUENCE</scope>
</reference>
<dbReference type="Pfam" id="PF01682">
    <property type="entry name" value="DB"/>
    <property type="match status" value="1"/>
</dbReference>
<sequence length="82" mass="9348">MQFTKAVFMDIDCIIHIPVAYQCHASYWNIETCCRDNNLTEPCLRFCQADVSPQDIRGDDFFCLEEAMQTISMCIGKLSGNS</sequence>
<keyword evidence="3" id="KW-1185">Reference proteome</keyword>
<organism evidence="2 3">
    <name type="scientific">Protopolystoma xenopodis</name>
    <dbReference type="NCBI Taxonomy" id="117903"/>
    <lineage>
        <taxon>Eukaryota</taxon>
        <taxon>Metazoa</taxon>
        <taxon>Spiralia</taxon>
        <taxon>Lophotrochozoa</taxon>
        <taxon>Platyhelminthes</taxon>
        <taxon>Monogenea</taxon>
        <taxon>Polyopisthocotylea</taxon>
        <taxon>Polystomatidea</taxon>
        <taxon>Polystomatidae</taxon>
        <taxon>Protopolystoma</taxon>
    </lineage>
</organism>
<evidence type="ECO:0000259" key="1">
    <source>
        <dbReference type="Pfam" id="PF01682"/>
    </source>
</evidence>
<dbReference type="AlphaFoldDB" id="A0A3S5CL82"/>
<name>A0A3S5CL82_9PLAT</name>
<evidence type="ECO:0000313" key="3">
    <source>
        <dbReference type="Proteomes" id="UP000784294"/>
    </source>
</evidence>
<evidence type="ECO:0000313" key="2">
    <source>
        <dbReference type="EMBL" id="VEL17644.1"/>
    </source>
</evidence>
<feature type="domain" description="Domain of unknown function DB" evidence="1">
    <location>
        <begin position="7"/>
        <end position="75"/>
    </location>
</feature>
<dbReference type="InterPro" id="IPR002602">
    <property type="entry name" value="DB"/>
</dbReference>